<comment type="caution">
    <text evidence="10">The sequence shown here is derived from an EMBL/GenBank/DDBJ whole genome shotgun (WGS) entry which is preliminary data.</text>
</comment>
<comment type="similarity">
    <text evidence="7">Belongs to the NusA family.</text>
</comment>
<dbReference type="AlphaFoldDB" id="A0A1F8EWI7"/>
<keyword evidence="5 7" id="KW-0805">Transcription regulation</keyword>
<dbReference type="InterPro" id="IPR009019">
    <property type="entry name" value="KH_sf_prok-type"/>
</dbReference>
<dbReference type="Pfam" id="PF00575">
    <property type="entry name" value="S1"/>
    <property type="match status" value="1"/>
</dbReference>
<feature type="region of interest" description="Disordered" evidence="8">
    <location>
        <begin position="398"/>
        <end position="434"/>
    </location>
</feature>
<dbReference type="GO" id="GO:0031564">
    <property type="term" value="P:transcription antitermination"/>
    <property type="evidence" value="ECO:0007669"/>
    <property type="project" value="UniProtKB-UniRule"/>
</dbReference>
<evidence type="ECO:0000256" key="4">
    <source>
        <dbReference type="ARBA" id="ARBA00022884"/>
    </source>
</evidence>
<dbReference type="GO" id="GO:0003700">
    <property type="term" value="F:DNA-binding transcription factor activity"/>
    <property type="evidence" value="ECO:0007669"/>
    <property type="project" value="InterPro"/>
</dbReference>
<dbReference type="InterPro" id="IPR058582">
    <property type="entry name" value="KH_NusA_2nd"/>
</dbReference>
<comment type="subcellular location">
    <subcellularLocation>
        <location evidence="7">Cytoplasm</location>
    </subcellularLocation>
</comment>
<evidence type="ECO:0000256" key="1">
    <source>
        <dbReference type="ARBA" id="ARBA00022472"/>
    </source>
</evidence>
<name>A0A1F8EWI7_9BACT</name>
<dbReference type="Proteomes" id="UP000177419">
    <property type="component" value="Unassembled WGS sequence"/>
</dbReference>
<dbReference type="PROSITE" id="PS50126">
    <property type="entry name" value="S1"/>
    <property type="match status" value="1"/>
</dbReference>
<dbReference type="STRING" id="1802669.A2746_01020"/>
<proteinExistence type="inferred from homology"/>
<dbReference type="Pfam" id="PF13184">
    <property type="entry name" value="KH_NusA_1st"/>
    <property type="match status" value="1"/>
</dbReference>
<evidence type="ECO:0000256" key="3">
    <source>
        <dbReference type="ARBA" id="ARBA00022814"/>
    </source>
</evidence>
<dbReference type="InterPro" id="IPR015946">
    <property type="entry name" value="KH_dom-like_a/b"/>
</dbReference>
<dbReference type="GO" id="GO:0006353">
    <property type="term" value="P:DNA-templated transcription termination"/>
    <property type="evidence" value="ECO:0007669"/>
    <property type="project" value="UniProtKB-UniRule"/>
</dbReference>
<dbReference type="Pfam" id="PF26594">
    <property type="entry name" value="KH_NusA_2nd"/>
    <property type="match status" value="1"/>
</dbReference>
<dbReference type="CDD" id="cd22529">
    <property type="entry name" value="KH-II_NusA_rpt2"/>
    <property type="match status" value="1"/>
</dbReference>
<feature type="region of interest" description="Disordered" evidence="8">
    <location>
        <begin position="90"/>
        <end position="116"/>
    </location>
</feature>
<dbReference type="InterPro" id="IPR013735">
    <property type="entry name" value="TF_NusA_N"/>
</dbReference>
<dbReference type="NCBIfam" id="TIGR01953">
    <property type="entry name" value="NusA"/>
    <property type="match status" value="1"/>
</dbReference>
<dbReference type="Gene3D" id="2.40.50.140">
    <property type="entry name" value="Nucleic acid-binding proteins"/>
    <property type="match status" value="1"/>
</dbReference>
<dbReference type="Gene3D" id="3.30.300.20">
    <property type="match status" value="2"/>
</dbReference>
<evidence type="ECO:0000256" key="6">
    <source>
        <dbReference type="ARBA" id="ARBA00023163"/>
    </source>
</evidence>
<evidence type="ECO:0000256" key="2">
    <source>
        <dbReference type="ARBA" id="ARBA00022490"/>
    </source>
</evidence>
<dbReference type="HAMAP" id="MF_00945_B">
    <property type="entry name" value="NusA_B"/>
    <property type="match status" value="1"/>
</dbReference>
<keyword evidence="1 7" id="KW-0806">Transcription termination</keyword>
<dbReference type="InterPro" id="IPR025249">
    <property type="entry name" value="TF_NusA_KH_1st"/>
</dbReference>
<keyword evidence="6 7" id="KW-0804">Transcription</keyword>
<dbReference type="SUPFAM" id="SSF50249">
    <property type="entry name" value="Nucleic acid-binding proteins"/>
    <property type="match status" value="1"/>
</dbReference>
<keyword evidence="3 7" id="KW-0889">Transcription antitermination</keyword>
<evidence type="ECO:0000256" key="5">
    <source>
        <dbReference type="ARBA" id="ARBA00023015"/>
    </source>
</evidence>
<dbReference type="InterPro" id="IPR036555">
    <property type="entry name" value="NusA_N_sf"/>
</dbReference>
<gene>
    <name evidence="7" type="primary">nusA</name>
    <name evidence="10" type="ORF">A2746_01020</name>
</gene>
<dbReference type="InterPro" id="IPR012340">
    <property type="entry name" value="NA-bd_OB-fold"/>
</dbReference>
<dbReference type="GO" id="GO:0003723">
    <property type="term" value="F:RNA binding"/>
    <property type="evidence" value="ECO:0007669"/>
    <property type="project" value="UniProtKB-UniRule"/>
</dbReference>
<feature type="compositionally biased region" description="Basic and acidic residues" evidence="8">
    <location>
        <begin position="425"/>
        <end position="434"/>
    </location>
</feature>
<reference evidence="10 11" key="1">
    <citation type="journal article" date="2016" name="Nat. Commun.">
        <title>Thousands of microbial genomes shed light on interconnected biogeochemical processes in an aquifer system.</title>
        <authorList>
            <person name="Anantharaman K."/>
            <person name="Brown C.T."/>
            <person name="Hug L.A."/>
            <person name="Sharon I."/>
            <person name="Castelle C.J."/>
            <person name="Probst A.J."/>
            <person name="Thomas B.C."/>
            <person name="Singh A."/>
            <person name="Wilkins M.J."/>
            <person name="Karaoz U."/>
            <person name="Brodie E.L."/>
            <person name="Williams K.H."/>
            <person name="Hubbard S.S."/>
            <person name="Banfield J.F."/>
        </authorList>
    </citation>
    <scope>NUCLEOTIDE SEQUENCE [LARGE SCALE GENOMIC DNA]</scope>
</reference>
<dbReference type="InterPro" id="IPR010213">
    <property type="entry name" value="TF_NusA"/>
</dbReference>
<dbReference type="SUPFAM" id="SSF54814">
    <property type="entry name" value="Prokaryotic type KH domain (KH-domain type II)"/>
    <property type="match status" value="2"/>
</dbReference>
<dbReference type="FunFam" id="3.30.300.20:FF:000005">
    <property type="entry name" value="Transcription termination/antitermination protein NusA"/>
    <property type="match status" value="1"/>
</dbReference>
<feature type="domain" description="S1 motif" evidence="9">
    <location>
        <begin position="188"/>
        <end position="252"/>
    </location>
</feature>
<dbReference type="EMBL" id="MGJJ01000015">
    <property type="protein sequence ID" value="OGN05227.1"/>
    <property type="molecule type" value="Genomic_DNA"/>
</dbReference>
<comment type="function">
    <text evidence="7">Participates in both transcription termination and antitermination.</text>
</comment>
<feature type="compositionally biased region" description="Basic and acidic residues" evidence="8">
    <location>
        <begin position="398"/>
        <end position="415"/>
    </location>
</feature>
<keyword evidence="4 7" id="KW-0694">RNA-binding</keyword>
<dbReference type="Gene3D" id="3.30.1480.10">
    <property type="entry name" value="NusA, N-terminal domain"/>
    <property type="match status" value="1"/>
</dbReference>
<dbReference type="SUPFAM" id="SSF69705">
    <property type="entry name" value="Transcription factor NusA, N-terminal domain"/>
    <property type="match status" value="1"/>
</dbReference>
<evidence type="ECO:0000256" key="7">
    <source>
        <dbReference type="HAMAP-Rule" id="MF_00945"/>
    </source>
</evidence>
<dbReference type="FunFam" id="3.30.300.20:FF:000002">
    <property type="entry name" value="Transcription termination/antitermination protein NusA"/>
    <property type="match status" value="1"/>
</dbReference>
<protein>
    <recommendedName>
        <fullName evidence="7">Transcription termination/antitermination protein NusA</fullName>
    </recommendedName>
</protein>
<dbReference type="CDD" id="cd02134">
    <property type="entry name" value="KH-II_NusA_rpt1"/>
    <property type="match status" value="1"/>
</dbReference>
<dbReference type="InterPro" id="IPR003029">
    <property type="entry name" value="S1_domain"/>
</dbReference>
<dbReference type="PANTHER" id="PTHR22648">
    <property type="entry name" value="TRANSCRIPTION TERMINATION FACTOR NUSA"/>
    <property type="match status" value="1"/>
</dbReference>
<sequence>MDTKQFLSAIKQIAEEKGISEQSVLETIEAAIAAAYKRDYGKKGQIIKTKLDPESGKMEIAQIHYVVEGVDEEENITGVLPEKIIEEKPDFQDLERGRTRKRDEAEAKEETVEDGESKIKFNPEKHIILEEAKKTNKKLKVGDELITRLEPHTDFGRIAAQTAKQVIIQRLREAEREAIFAEFKGREGEIISGVVQRKEGALVFIDLGKTNGLLIPIEQIPGDNYKISQRFRFIILRVEETPRGPAVLLSRAHPKLVLELFRMEVPEIDTGTVEAKAIAREAGSRTKIAVASNQEGVDPIGSLVGQKGVRVQTVINELSGEKIDIILWSEKAKDFIANSFSPAKVLNVEIIDDKRKHALAEVSDDQFSLAIGKRGQNVRLAAKLTGWRIDVRSPKENLDYRDAESEVKPKDKTEPEPEPEPEPEEQIKKDKDSE</sequence>
<evidence type="ECO:0000256" key="8">
    <source>
        <dbReference type="SAM" id="MobiDB-lite"/>
    </source>
</evidence>
<dbReference type="GO" id="GO:0005829">
    <property type="term" value="C:cytosol"/>
    <property type="evidence" value="ECO:0007669"/>
    <property type="project" value="TreeGrafter"/>
</dbReference>
<keyword evidence="2 7" id="KW-0963">Cytoplasm</keyword>
<organism evidence="10 11">
    <name type="scientific">Candidatus Yanofskybacteria bacterium RIFCSPHIGHO2_01_FULL_44_22</name>
    <dbReference type="NCBI Taxonomy" id="1802669"/>
    <lineage>
        <taxon>Bacteria</taxon>
        <taxon>Candidatus Yanofskyibacteriota</taxon>
    </lineage>
</organism>
<dbReference type="InterPro" id="IPR030842">
    <property type="entry name" value="TF_NusA_bacterial"/>
</dbReference>
<evidence type="ECO:0000259" key="9">
    <source>
        <dbReference type="PROSITE" id="PS50126"/>
    </source>
</evidence>
<comment type="subunit">
    <text evidence="7">Monomer. Binds directly to the core enzyme of the DNA-dependent RNA polymerase and to nascent RNA.</text>
</comment>
<dbReference type="CDD" id="cd04455">
    <property type="entry name" value="S1_NusA"/>
    <property type="match status" value="1"/>
</dbReference>
<dbReference type="PANTHER" id="PTHR22648:SF0">
    <property type="entry name" value="TRANSCRIPTION TERMINATION_ANTITERMINATION PROTEIN NUSA"/>
    <property type="match status" value="1"/>
</dbReference>
<evidence type="ECO:0000313" key="11">
    <source>
        <dbReference type="Proteomes" id="UP000177419"/>
    </source>
</evidence>
<evidence type="ECO:0000313" key="10">
    <source>
        <dbReference type="EMBL" id="OGN05227.1"/>
    </source>
</evidence>
<accession>A0A1F8EWI7</accession>
<dbReference type="Pfam" id="PF08529">
    <property type="entry name" value="NusA_N"/>
    <property type="match status" value="1"/>
</dbReference>